<dbReference type="RefSeq" id="WP_055053341.1">
    <property type="nucleotide sequence ID" value="NZ_CYZA01000007.1"/>
</dbReference>
<gene>
    <name evidence="1" type="ORF">ERS852395_01648</name>
</gene>
<dbReference type="EMBL" id="CYZA01000007">
    <property type="protein sequence ID" value="CUN90654.1"/>
    <property type="molecule type" value="Genomic_DNA"/>
</dbReference>
<name>A0A174AQ85_9FIRM</name>
<sequence>MSEKDKIIQLLDYVPEYKLGYVLAYVQGITADEDSDDEYCRKLYEEYLNDTDPEKEEEYSLEECKKEWGLA</sequence>
<dbReference type="AlphaFoldDB" id="A0A174AQ85"/>
<evidence type="ECO:0000313" key="1">
    <source>
        <dbReference type="EMBL" id="CUN90654.1"/>
    </source>
</evidence>
<protein>
    <submittedName>
        <fullName evidence="1">Uncharacterized protein</fullName>
    </submittedName>
</protein>
<reference evidence="1 2" key="1">
    <citation type="submission" date="2015-09" db="EMBL/GenBank/DDBJ databases">
        <authorList>
            <consortium name="Pathogen Informatics"/>
        </authorList>
    </citation>
    <scope>NUCLEOTIDE SEQUENCE [LARGE SCALE GENOMIC DNA]</scope>
    <source>
        <strain evidence="1 2">2789STDY5608838</strain>
    </source>
</reference>
<accession>A0A174AQ85</accession>
<dbReference type="Proteomes" id="UP000095447">
    <property type="component" value="Unassembled WGS sequence"/>
</dbReference>
<proteinExistence type="predicted"/>
<evidence type="ECO:0000313" key="2">
    <source>
        <dbReference type="Proteomes" id="UP000095447"/>
    </source>
</evidence>
<organism evidence="1 2">
    <name type="scientific">Blautia obeum</name>
    <dbReference type="NCBI Taxonomy" id="40520"/>
    <lineage>
        <taxon>Bacteria</taxon>
        <taxon>Bacillati</taxon>
        <taxon>Bacillota</taxon>
        <taxon>Clostridia</taxon>
        <taxon>Lachnospirales</taxon>
        <taxon>Lachnospiraceae</taxon>
        <taxon>Blautia</taxon>
    </lineage>
</organism>